<comment type="caution">
    <text evidence="2">The sequence shown here is derived from an EMBL/GenBank/DDBJ whole genome shotgun (WGS) entry which is preliminary data.</text>
</comment>
<dbReference type="EMBL" id="JPOS01000092">
    <property type="protein sequence ID" value="KGE85192.1"/>
    <property type="molecule type" value="Genomic_DNA"/>
</dbReference>
<dbReference type="NCBIfam" id="TIGR02284">
    <property type="entry name" value="PA2169 family four-helix-bundle protein"/>
    <property type="match status" value="1"/>
</dbReference>
<evidence type="ECO:0000313" key="2">
    <source>
        <dbReference type="EMBL" id="KGE85192.1"/>
    </source>
</evidence>
<dbReference type="InterPro" id="IPR012347">
    <property type="entry name" value="Ferritin-like"/>
</dbReference>
<evidence type="ECO:0000259" key="1">
    <source>
        <dbReference type="Pfam" id="PF09537"/>
    </source>
</evidence>
<protein>
    <recommendedName>
        <fullName evidence="1">DUF2383 domain-containing protein</fullName>
    </recommendedName>
</protein>
<feature type="domain" description="DUF2383" evidence="1">
    <location>
        <begin position="6"/>
        <end position="115"/>
    </location>
</feature>
<gene>
    <name evidence="2" type="ORF">IX84_29400</name>
</gene>
<dbReference type="InterPro" id="IPR019052">
    <property type="entry name" value="DUF2383"/>
</dbReference>
<reference evidence="2 3" key="1">
    <citation type="journal article" date="2014" name="Int. J. Syst. Evol. Microbiol.">
        <title>Phaeodactylibacter xiamenensis gen. nov., sp. nov., a member of the family Saprospiraceae isolated from the marine alga Phaeodactylum tricornutum.</title>
        <authorList>
            <person name="Chen Z.Jr."/>
            <person name="Lei X."/>
            <person name="Lai Q."/>
            <person name="Li Y."/>
            <person name="Zhang B."/>
            <person name="Zhang J."/>
            <person name="Zhang H."/>
            <person name="Yang L."/>
            <person name="Zheng W."/>
            <person name="Tian Y."/>
            <person name="Yu Z."/>
            <person name="Xu H.Jr."/>
            <person name="Zheng T."/>
        </authorList>
    </citation>
    <scope>NUCLEOTIDE SEQUENCE [LARGE SCALE GENOMIC DNA]</scope>
    <source>
        <strain evidence="2 3">KD52</strain>
    </source>
</reference>
<dbReference type="InterPro" id="IPR011971">
    <property type="entry name" value="CHP02284"/>
</dbReference>
<dbReference type="Proteomes" id="UP000029736">
    <property type="component" value="Unassembled WGS sequence"/>
</dbReference>
<evidence type="ECO:0000313" key="3">
    <source>
        <dbReference type="Proteomes" id="UP000029736"/>
    </source>
</evidence>
<name>A0A098S1Z6_9BACT</name>
<dbReference type="RefSeq" id="WP_044229237.1">
    <property type="nucleotide sequence ID" value="NZ_JBKAGJ010000011.1"/>
</dbReference>
<sequence length="149" mass="16798">MTNPQEVIDALNDLLQQNVDARQGYEKARSDVEQSILESYLTDKVVQRQAFIEAITQEIITLGGSAKRETTVKGSLHHSWIDIKSALSSNDEEAVFEECVRGEKNSLKTYNKLLENTSWPASTKTMVLRQRDQIKVDLERADAMADALN</sequence>
<accession>A0A098S1Z6</accession>
<dbReference type="AlphaFoldDB" id="A0A098S1Z6"/>
<keyword evidence="3" id="KW-1185">Reference proteome</keyword>
<dbReference type="STRING" id="1524460.IX84_29400"/>
<dbReference type="Pfam" id="PF09537">
    <property type="entry name" value="DUF2383"/>
    <property type="match status" value="1"/>
</dbReference>
<dbReference type="PIRSF" id="PIRSF029477">
    <property type="entry name" value="UCP029477"/>
    <property type="match status" value="1"/>
</dbReference>
<dbReference type="InterPro" id="IPR016920">
    <property type="entry name" value="UCP029477"/>
</dbReference>
<dbReference type="OrthoDB" id="282393at2"/>
<proteinExistence type="predicted"/>
<organism evidence="2 3">
    <name type="scientific">Phaeodactylibacter xiamenensis</name>
    <dbReference type="NCBI Taxonomy" id="1524460"/>
    <lineage>
        <taxon>Bacteria</taxon>
        <taxon>Pseudomonadati</taxon>
        <taxon>Bacteroidota</taxon>
        <taxon>Saprospiria</taxon>
        <taxon>Saprospirales</taxon>
        <taxon>Haliscomenobacteraceae</taxon>
        <taxon>Phaeodactylibacter</taxon>
    </lineage>
</organism>
<dbReference type="Gene3D" id="1.20.1260.10">
    <property type="match status" value="1"/>
</dbReference>